<keyword evidence="2 4" id="KW-0479">Metal-binding</keyword>
<dbReference type="Gene3D" id="1.10.760.10">
    <property type="entry name" value="Cytochrome c-like domain"/>
    <property type="match status" value="1"/>
</dbReference>
<evidence type="ECO:0000256" key="3">
    <source>
        <dbReference type="ARBA" id="ARBA00023004"/>
    </source>
</evidence>
<reference evidence="6 7" key="1">
    <citation type="submission" date="2014-06" db="EMBL/GenBank/DDBJ databases">
        <title>Whole Genome Sequences of Three Symbiotic Endozoicomonas Bacteria.</title>
        <authorList>
            <person name="Neave M.J."/>
            <person name="Apprill A."/>
            <person name="Voolstra C.R."/>
        </authorList>
    </citation>
    <scope>NUCLEOTIDE SEQUENCE [LARGE SCALE GENOMIC DNA]</scope>
    <source>
        <strain evidence="6 7">LMG 24815</strain>
    </source>
</reference>
<keyword evidence="3 4" id="KW-0408">Iron</keyword>
<evidence type="ECO:0000259" key="5">
    <source>
        <dbReference type="PROSITE" id="PS51007"/>
    </source>
</evidence>
<evidence type="ECO:0000313" key="6">
    <source>
        <dbReference type="EMBL" id="KEQ14848.1"/>
    </source>
</evidence>
<protein>
    <submittedName>
        <fullName evidence="6">Thiol oxidoreductase</fullName>
    </submittedName>
</protein>
<dbReference type="PANTHER" id="PTHR30600">
    <property type="entry name" value="CYTOCHROME C PEROXIDASE-RELATED"/>
    <property type="match status" value="1"/>
</dbReference>
<dbReference type="PROSITE" id="PS51007">
    <property type="entry name" value="CYTC"/>
    <property type="match status" value="1"/>
</dbReference>
<dbReference type="PROSITE" id="PS51257">
    <property type="entry name" value="PROKAR_LIPOPROTEIN"/>
    <property type="match status" value="1"/>
</dbReference>
<dbReference type="EMBL" id="JOKG01000002">
    <property type="protein sequence ID" value="KEQ14848.1"/>
    <property type="molecule type" value="Genomic_DNA"/>
</dbReference>
<dbReference type="Proteomes" id="UP000028006">
    <property type="component" value="Unassembled WGS sequence"/>
</dbReference>
<comment type="caution">
    <text evidence="6">The sequence shown here is derived from an EMBL/GenBank/DDBJ whole genome shotgun (WGS) entry which is preliminary data.</text>
</comment>
<evidence type="ECO:0000256" key="4">
    <source>
        <dbReference type="PROSITE-ProRule" id="PRU00433"/>
    </source>
</evidence>
<dbReference type="RefSeq" id="WP_034874957.1">
    <property type="nucleotide sequence ID" value="NZ_JOKG01000002.1"/>
</dbReference>
<dbReference type="InterPro" id="IPR009056">
    <property type="entry name" value="Cyt_c-like_dom"/>
</dbReference>
<accession>A0A081N8S5</accession>
<sequence length="476" mass="52485">MVKGLTTSILTMSVTIIILFSLQGCSQVEPAAYEEGEKWPGGKTSVTVSGKSSFTRASANMAANRRLDFSVGDSFFKSDWVPAPQPDSVRDGLGPLFNTRSCEGCHILDGRGHAPEDGELNEGGLLIRISVPAETLKEKDQLTRSGVIPHPIYGDQIQDFSLNSVKHEAKVRVRYEYSNIRFPDGDSVQIRKPVIQLEDLNYGPLPDNVMISPRIASPMIGLGLLEAISDSQILANEDPEDRDGDGISGRGNRVWDIKNKKTVLGRFGWKAGQPNMTQQSAGAFNGDMGITSSLFPDDNCMESQTACKEAAPQDHLDISDSTLEKVVFYSRNLAVPMRLDSKEPQVLLGKALFGKANCSGCHIPNYTTLKVKNYPEQSQQNIWPYTDLLLHDMGEELSDNRPEFLASGREWRTPPLWGIGKTKMVNPKATFLHDGRARTIMEAILWHGGEAEASKQAVMEMSKDQRTALVRFVNSL</sequence>
<proteinExistence type="predicted"/>
<dbReference type="eggNOG" id="COG3488">
    <property type="taxonomic scope" value="Bacteria"/>
</dbReference>
<keyword evidence="7" id="KW-1185">Reference proteome</keyword>
<dbReference type="InterPro" id="IPR036909">
    <property type="entry name" value="Cyt_c-like_dom_sf"/>
</dbReference>
<evidence type="ECO:0000256" key="2">
    <source>
        <dbReference type="ARBA" id="ARBA00022723"/>
    </source>
</evidence>
<dbReference type="GO" id="GO:0020037">
    <property type="term" value="F:heme binding"/>
    <property type="evidence" value="ECO:0007669"/>
    <property type="project" value="InterPro"/>
</dbReference>
<keyword evidence="1 4" id="KW-0349">Heme</keyword>
<dbReference type="GO" id="GO:0046872">
    <property type="term" value="F:metal ion binding"/>
    <property type="evidence" value="ECO:0007669"/>
    <property type="project" value="UniProtKB-KW"/>
</dbReference>
<dbReference type="InterPro" id="IPR010538">
    <property type="entry name" value="DHOR"/>
</dbReference>
<organism evidence="6 7">
    <name type="scientific">Endozoicomonas montiporae</name>
    <dbReference type="NCBI Taxonomy" id="1027273"/>
    <lineage>
        <taxon>Bacteria</taxon>
        <taxon>Pseudomonadati</taxon>
        <taxon>Pseudomonadota</taxon>
        <taxon>Gammaproteobacteria</taxon>
        <taxon>Oceanospirillales</taxon>
        <taxon>Endozoicomonadaceae</taxon>
        <taxon>Endozoicomonas</taxon>
    </lineage>
</organism>
<dbReference type="Pfam" id="PF06537">
    <property type="entry name" value="DHOR"/>
    <property type="match status" value="1"/>
</dbReference>
<evidence type="ECO:0000256" key="1">
    <source>
        <dbReference type="ARBA" id="ARBA00022617"/>
    </source>
</evidence>
<name>A0A081N8S5_9GAMM</name>
<dbReference type="AlphaFoldDB" id="A0A081N8S5"/>
<feature type="domain" description="Cytochrome c" evidence="5">
    <location>
        <begin position="344"/>
        <end position="476"/>
    </location>
</feature>
<dbReference type="InterPro" id="IPR051395">
    <property type="entry name" value="Cytochrome_c_Peroxidase/MauG"/>
</dbReference>
<dbReference type="PIRSF" id="PIRSF028099">
    <property type="entry name" value="DUF1111"/>
    <property type="match status" value="1"/>
</dbReference>
<dbReference type="PANTHER" id="PTHR30600:SF4">
    <property type="entry name" value="CYTOCHROME C DOMAIN-CONTAINING PROTEIN"/>
    <property type="match status" value="1"/>
</dbReference>
<dbReference type="GO" id="GO:0009055">
    <property type="term" value="F:electron transfer activity"/>
    <property type="evidence" value="ECO:0007669"/>
    <property type="project" value="InterPro"/>
</dbReference>
<gene>
    <name evidence="6" type="ORF">GZ77_11285</name>
</gene>
<evidence type="ECO:0000313" key="7">
    <source>
        <dbReference type="Proteomes" id="UP000028006"/>
    </source>
</evidence>
<dbReference type="GO" id="GO:0004130">
    <property type="term" value="F:cytochrome-c peroxidase activity"/>
    <property type="evidence" value="ECO:0007669"/>
    <property type="project" value="TreeGrafter"/>
</dbReference>
<dbReference type="SUPFAM" id="SSF46626">
    <property type="entry name" value="Cytochrome c"/>
    <property type="match status" value="1"/>
</dbReference>